<dbReference type="AlphaFoldDB" id="A0AAD5BHC0"/>
<evidence type="ECO:0000256" key="2">
    <source>
        <dbReference type="ARBA" id="ARBA00004906"/>
    </source>
</evidence>
<gene>
    <name evidence="14" type="ORF">KGF57_001281</name>
</gene>
<dbReference type="InterPro" id="IPR001841">
    <property type="entry name" value="Znf_RING"/>
</dbReference>
<protein>
    <recommendedName>
        <fullName evidence="13">RING-type domain-containing protein</fullName>
    </recommendedName>
</protein>
<evidence type="ECO:0000313" key="15">
    <source>
        <dbReference type="Proteomes" id="UP001204833"/>
    </source>
</evidence>
<keyword evidence="5" id="KW-0479">Metal-binding</keyword>
<dbReference type="EMBL" id="JAIHNG010000062">
    <property type="protein sequence ID" value="KAI5963403.1"/>
    <property type="molecule type" value="Genomic_DNA"/>
</dbReference>
<evidence type="ECO:0000256" key="6">
    <source>
        <dbReference type="ARBA" id="ARBA00022771"/>
    </source>
</evidence>
<reference evidence="14 15" key="1">
    <citation type="journal article" date="2022" name="DNA Res.">
        <title>Genome analysis of five recently described species of the CUG-Ser clade uncovers Candida theae as a new hybrid lineage with pathogenic potential in the Candida parapsilosis species complex.</title>
        <authorList>
            <person name="Mixao V."/>
            <person name="Del Olmo V."/>
            <person name="Hegedusova E."/>
            <person name="Saus E."/>
            <person name="Pryszcz L."/>
            <person name="Cillingova A."/>
            <person name="Nosek J."/>
            <person name="Gabaldon T."/>
        </authorList>
    </citation>
    <scope>NUCLEOTIDE SEQUENCE [LARGE SCALE GENOMIC DNA]</scope>
    <source>
        <strain evidence="14 15">CBS 12239</strain>
    </source>
</reference>
<name>A0AAD5BHC0_9ASCO</name>
<dbReference type="Pfam" id="PF13639">
    <property type="entry name" value="zf-RING_2"/>
    <property type="match status" value="1"/>
</dbReference>
<dbReference type="GO" id="GO:0008270">
    <property type="term" value="F:zinc ion binding"/>
    <property type="evidence" value="ECO:0007669"/>
    <property type="project" value="UniProtKB-KW"/>
</dbReference>
<proteinExistence type="predicted"/>
<dbReference type="InterPro" id="IPR013083">
    <property type="entry name" value="Znf_RING/FYVE/PHD"/>
</dbReference>
<evidence type="ECO:0000259" key="13">
    <source>
        <dbReference type="PROSITE" id="PS50089"/>
    </source>
</evidence>
<keyword evidence="6 11" id="KW-0863">Zinc-finger</keyword>
<keyword evidence="8" id="KW-0862">Zinc</keyword>
<feature type="region of interest" description="Disordered" evidence="12">
    <location>
        <begin position="188"/>
        <end position="209"/>
    </location>
</feature>
<evidence type="ECO:0000256" key="12">
    <source>
        <dbReference type="SAM" id="MobiDB-lite"/>
    </source>
</evidence>
<dbReference type="GO" id="GO:0016740">
    <property type="term" value="F:transferase activity"/>
    <property type="evidence" value="ECO:0007669"/>
    <property type="project" value="UniProtKB-KW"/>
</dbReference>
<dbReference type="PANTHER" id="PTHR45768">
    <property type="entry name" value="E3 UBIQUITIN-PROTEIN LIGASE RNF13-LIKE"/>
    <property type="match status" value="1"/>
</dbReference>
<dbReference type="SUPFAM" id="SSF57850">
    <property type="entry name" value="RING/U-box"/>
    <property type="match status" value="1"/>
</dbReference>
<evidence type="ECO:0000256" key="4">
    <source>
        <dbReference type="ARBA" id="ARBA00022692"/>
    </source>
</evidence>
<dbReference type="GO" id="GO:0016020">
    <property type="term" value="C:membrane"/>
    <property type="evidence" value="ECO:0007669"/>
    <property type="project" value="UniProtKB-SubCell"/>
</dbReference>
<evidence type="ECO:0000256" key="3">
    <source>
        <dbReference type="ARBA" id="ARBA00022679"/>
    </source>
</evidence>
<comment type="pathway">
    <text evidence="2">Protein modification; protein ubiquitination.</text>
</comment>
<evidence type="ECO:0000256" key="11">
    <source>
        <dbReference type="PROSITE-ProRule" id="PRU00175"/>
    </source>
</evidence>
<keyword evidence="15" id="KW-1185">Reference proteome</keyword>
<evidence type="ECO:0000256" key="8">
    <source>
        <dbReference type="ARBA" id="ARBA00022833"/>
    </source>
</evidence>
<feature type="region of interest" description="Disordered" evidence="12">
    <location>
        <begin position="1"/>
        <end position="26"/>
    </location>
</feature>
<keyword evidence="3" id="KW-0808">Transferase</keyword>
<evidence type="ECO:0000256" key="7">
    <source>
        <dbReference type="ARBA" id="ARBA00022786"/>
    </source>
</evidence>
<evidence type="ECO:0000256" key="10">
    <source>
        <dbReference type="ARBA" id="ARBA00023136"/>
    </source>
</evidence>
<comment type="caution">
    <text evidence="14">The sequence shown here is derived from an EMBL/GenBank/DDBJ whole genome shotgun (WGS) entry which is preliminary data.</text>
</comment>
<keyword evidence="10" id="KW-0472">Membrane</keyword>
<keyword evidence="7" id="KW-0833">Ubl conjugation pathway</keyword>
<comment type="subcellular location">
    <subcellularLocation>
        <location evidence="1">Membrane</location>
        <topology evidence="1">Single-pass membrane protein</topology>
    </subcellularLocation>
</comment>
<dbReference type="PROSITE" id="PS50089">
    <property type="entry name" value="ZF_RING_2"/>
    <property type="match status" value="1"/>
</dbReference>
<evidence type="ECO:0000256" key="5">
    <source>
        <dbReference type="ARBA" id="ARBA00022723"/>
    </source>
</evidence>
<feature type="domain" description="RING-type" evidence="13">
    <location>
        <begin position="123"/>
        <end position="171"/>
    </location>
</feature>
<accession>A0AAD5BHC0</accession>
<organism evidence="14 15">
    <name type="scientific">Candida theae</name>
    <dbReference type="NCBI Taxonomy" id="1198502"/>
    <lineage>
        <taxon>Eukaryota</taxon>
        <taxon>Fungi</taxon>
        <taxon>Dikarya</taxon>
        <taxon>Ascomycota</taxon>
        <taxon>Saccharomycotina</taxon>
        <taxon>Pichiomycetes</taxon>
        <taxon>Debaryomycetaceae</taxon>
        <taxon>Candida/Lodderomyces clade</taxon>
        <taxon>Candida</taxon>
    </lineage>
</organism>
<evidence type="ECO:0000256" key="9">
    <source>
        <dbReference type="ARBA" id="ARBA00022989"/>
    </source>
</evidence>
<keyword evidence="4" id="KW-0812">Transmembrane</keyword>
<evidence type="ECO:0000256" key="1">
    <source>
        <dbReference type="ARBA" id="ARBA00004167"/>
    </source>
</evidence>
<feature type="compositionally biased region" description="Basic and acidic residues" evidence="12">
    <location>
        <begin position="1"/>
        <end position="10"/>
    </location>
</feature>
<dbReference type="PANTHER" id="PTHR45768:SF18">
    <property type="entry name" value="RING-H2 FINGER PROTEIN ATL47-RELATED"/>
    <property type="match status" value="1"/>
</dbReference>
<sequence>MSTYEEEHNITRTQPVQDDSQRRGRHHETLSGIIDSFIHSHQTYHDHNSDAVPSFEDRFTESTTSLESISAALNQLRSLDNSDLADSLLNILDSNPKQKGVNAEFLDTLERVPVSQLSDDEFCPICTNKFKDDKYPLIVKLPCGVKNSKHYFDLECIGPWLMTNSTCPMCRTNVLEVEENRRKRIEEEIRKAREDDSEEDAEERWDAYG</sequence>
<dbReference type="GeneID" id="76149340"/>
<dbReference type="Proteomes" id="UP001204833">
    <property type="component" value="Unassembled WGS sequence"/>
</dbReference>
<dbReference type="RefSeq" id="XP_051610225.1">
    <property type="nucleotide sequence ID" value="XM_051750470.1"/>
</dbReference>
<keyword evidence="9" id="KW-1133">Transmembrane helix</keyword>
<dbReference type="Gene3D" id="3.30.40.10">
    <property type="entry name" value="Zinc/RING finger domain, C3HC4 (zinc finger)"/>
    <property type="match status" value="1"/>
</dbReference>
<evidence type="ECO:0000313" key="14">
    <source>
        <dbReference type="EMBL" id="KAI5963403.1"/>
    </source>
</evidence>